<evidence type="ECO:0008006" key="3">
    <source>
        <dbReference type="Google" id="ProtNLM"/>
    </source>
</evidence>
<dbReference type="InterPro" id="IPR010869">
    <property type="entry name" value="DUF1501"/>
</dbReference>
<dbReference type="KEGG" id="plm:Plim_1889"/>
<organism evidence="1 2">
    <name type="scientific">Planctopirus limnophila (strain ATCC 43296 / DSM 3776 / IFAM 1008 / Mu 290)</name>
    <name type="common">Planctomyces limnophilus</name>
    <dbReference type="NCBI Taxonomy" id="521674"/>
    <lineage>
        <taxon>Bacteria</taxon>
        <taxon>Pseudomonadati</taxon>
        <taxon>Planctomycetota</taxon>
        <taxon>Planctomycetia</taxon>
        <taxon>Planctomycetales</taxon>
        <taxon>Planctomycetaceae</taxon>
        <taxon>Planctopirus</taxon>
    </lineage>
</organism>
<dbReference type="RefSeq" id="WP_013110150.1">
    <property type="nucleotide sequence ID" value="NC_014148.1"/>
</dbReference>
<dbReference type="Proteomes" id="UP000002220">
    <property type="component" value="Chromosome"/>
</dbReference>
<dbReference type="AlphaFoldDB" id="D5SYJ1"/>
<dbReference type="OrthoDB" id="127333at2"/>
<dbReference type="InterPro" id="IPR017850">
    <property type="entry name" value="Alkaline_phosphatase_core_sf"/>
</dbReference>
<dbReference type="SUPFAM" id="SSF53649">
    <property type="entry name" value="Alkaline phosphatase-like"/>
    <property type="match status" value="1"/>
</dbReference>
<protein>
    <recommendedName>
        <fullName evidence="3">Sulfatase</fullName>
    </recommendedName>
</protein>
<gene>
    <name evidence="1" type="ordered locus">Plim_1889</name>
</gene>
<dbReference type="Gene3D" id="3.40.720.10">
    <property type="entry name" value="Alkaline Phosphatase, subunit A"/>
    <property type="match status" value="1"/>
</dbReference>
<sequence length="473" mass="51704">MSFRSIPRGNADHNGQPLGRFLPDRRQLLKSASAGFGYLAMSALLASKARSEEVAPALPPGHLAPRKPHFPAKAKRVIFLFMQGAISQMDTWEYKPELQARDGQSGPGGGKLMASRYKFAQYGETGTWVSELHPHLAKHVDKFCWLRGLHTDTPAHPQAVIQLHTGTAIASLTRPSIGSWLLYGLGTENQDLPGYITINPPPNFGGTVNYGSAFLPAHYQGTRINDAGYLPNLEAQTPIALQRRQLDLIQSMNKDLASRPHAPSAIEGVISSYELAFRMQSKVPELLDISKEPEHIQQAYGIKDGPAGSFARQCLMARRLSEAGVRFVEICHPGWDQHNNLHRGLMNNCQAVDQPAAALLADLESRGLLEDTLVLFGSEFGRLPSAQGPDGRDHNITGYPMWLAGAGVKPGFTFGATDEVGQFAVEGKMHTNDLHATLLALMGLDHESLTYEYGGREFRLTDVAGQVAREIFA</sequence>
<accession>D5SYJ1</accession>
<evidence type="ECO:0000313" key="1">
    <source>
        <dbReference type="EMBL" id="ADG67719.1"/>
    </source>
</evidence>
<dbReference type="InterPro" id="IPR006311">
    <property type="entry name" value="TAT_signal"/>
</dbReference>
<dbReference type="Pfam" id="PF07394">
    <property type="entry name" value="DUF1501"/>
    <property type="match status" value="1"/>
</dbReference>
<dbReference type="PANTHER" id="PTHR43737">
    <property type="entry name" value="BLL7424 PROTEIN"/>
    <property type="match status" value="1"/>
</dbReference>
<dbReference type="HOGENOM" id="CLU_035908_0_0_0"/>
<dbReference type="PANTHER" id="PTHR43737:SF1">
    <property type="entry name" value="DUF1501 DOMAIN-CONTAINING PROTEIN"/>
    <property type="match status" value="1"/>
</dbReference>
<name>D5SYJ1_PLAL2</name>
<dbReference type="eggNOG" id="COG4102">
    <property type="taxonomic scope" value="Bacteria"/>
</dbReference>
<evidence type="ECO:0000313" key="2">
    <source>
        <dbReference type="Proteomes" id="UP000002220"/>
    </source>
</evidence>
<dbReference type="STRING" id="521674.Plim_1889"/>
<keyword evidence="2" id="KW-1185">Reference proteome</keyword>
<dbReference type="EMBL" id="CP001744">
    <property type="protein sequence ID" value="ADG67719.1"/>
    <property type="molecule type" value="Genomic_DNA"/>
</dbReference>
<reference evidence="1 2" key="1">
    <citation type="journal article" date="2010" name="Stand. Genomic Sci.">
        <title>Complete genome sequence of Planctomyces limnophilus type strain (Mu 290).</title>
        <authorList>
            <person name="Labutti K."/>
            <person name="Sikorski J."/>
            <person name="Schneider S."/>
            <person name="Nolan M."/>
            <person name="Lucas S."/>
            <person name="Glavina Del Rio T."/>
            <person name="Tice H."/>
            <person name="Cheng J.F."/>
            <person name="Goodwin L."/>
            <person name="Pitluck S."/>
            <person name="Liolios K."/>
            <person name="Ivanova N."/>
            <person name="Mavromatis K."/>
            <person name="Mikhailova N."/>
            <person name="Pati A."/>
            <person name="Chen A."/>
            <person name="Palaniappan K."/>
            <person name="Land M."/>
            <person name="Hauser L."/>
            <person name="Chang Y.J."/>
            <person name="Jeffries C.D."/>
            <person name="Tindall B.J."/>
            <person name="Rohde M."/>
            <person name="Goker M."/>
            <person name="Woyke T."/>
            <person name="Bristow J."/>
            <person name="Eisen J.A."/>
            <person name="Markowitz V."/>
            <person name="Hugenholtz P."/>
            <person name="Kyrpides N.C."/>
            <person name="Klenk H.P."/>
            <person name="Lapidus A."/>
        </authorList>
    </citation>
    <scope>NUCLEOTIDE SEQUENCE [LARGE SCALE GENOMIC DNA]</scope>
    <source>
        <strain evidence="2">ATCC 43296 / DSM 3776 / IFAM 1008 / 290</strain>
    </source>
</reference>
<proteinExistence type="predicted"/>
<dbReference type="PROSITE" id="PS51318">
    <property type="entry name" value="TAT"/>
    <property type="match status" value="1"/>
</dbReference>